<dbReference type="EMBL" id="AEUW02000001">
    <property type="protein sequence ID" value="EHJ51571.1"/>
    <property type="molecule type" value="Genomic_DNA"/>
</dbReference>
<feature type="compositionally biased region" description="Basic and acidic residues" evidence="2">
    <location>
        <begin position="334"/>
        <end position="345"/>
    </location>
</feature>
<dbReference type="STRING" id="764298.STRMA_1369"/>
<dbReference type="InterPro" id="IPR058660">
    <property type="entry name" value="WHD_DnaB"/>
</dbReference>
<feature type="compositionally biased region" description="Basic and acidic residues" evidence="2">
    <location>
        <begin position="363"/>
        <end position="391"/>
    </location>
</feature>
<feature type="domain" description="Replicative helicase loading/DNA remodeling protein DnaB N-terminal winged helix" evidence="4">
    <location>
        <begin position="1"/>
        <end position="227"/>
    </location>
</feature>
<protein>
    <submittedName>
        <fullName evidence="5">Uncharacterized protein</fullName>
    </submittedName>
</protein>
<evidence type="ECO:0000313" key="5">
    <source>
        <dbReference type="EMBL" id="EHJ51571.1"/>
    </source>
</evidence>
<evidence type="ECO:0000259" key="3">
    <source>
        <dbReference type="Pfam" id="PF07261"/>
    </source>
</evidence>
<name>G5JUY4_9STRE</name>
<dbReference type="InterPro" id="IPR006343">
    <property type="entry name" value="DnaB/C_C"/>
</dbReference>
<comment type="caution">
    <text evidence="5">The sequence shown here is derived from an EMBL/GenBank/DDBJ whole genome shotgun (WGS) entry which is preliminary data.</text>
</comment>
<sequence length="391" mass="45331">MKPIDEFSYIRQNFQSPDTVSLIRFYLPIIGNDAASLYQYFISFFDNGEKRHKFSEILNHVQFGMARLEQSLSLLSAMDLIAIYEKTGKYFIKILAPLSGQTFLKNAVYRSLLEQKIGQVAVEHLDLQLPKEAVDRSQQFSDVFTMDSEVRVVSASLGSKTDFDLESFKSLMRRDGLQFSNEQKDVVALYIISEKYHLTWYDTYLLAKETAYKDKIATKRMVSKKEQEGKSIGKLSSFSKEETVVIKEAKADNPELFLAKIKKARHAAITRDERQLLLDLAEMHFLDEVINVMVLYTINKTNSANLNRSYLMKIANDFSYQKVASAEQAVEKMRSFTERRKQEQHHSRKKAKSNIPAWSNQDYKNETTAEEQSRLDEIKRQTLARLRKDDE</sequence>
<gene>
    <name evidence="5" type="ORF">STRMA_1369</name>
</gene>
<dbReference type="AlphaFoldDB" id="G5JUY4"/>
<dbReference type="Pfam" id="PF07261">
    <property type="entry name" value="DnaB_2"/>
    <property type="match status" value="1"/>
</dbReference>
<keyword evidence="6" id="KW-1185">Reference proteome</keyword>
<proteinExistence type="inferred from homology"/>
<dbReference type="OrthoDB" id="2082007at2"/>
<evidence type="ECO:0000256" key="2">
    <source>
        <dbReference type="SAM" id="MobiDB-lite"/>
    </source>
</evidence>
<evidence type="ECO:0000313" key="6">
    <source>
        <dbReference type="Proteomes" id="UP000003573"/>
    </source>
</evidence>
<dbReference type="Proteomes" id="UP000003573">
    <property type="component" value="Unassembled WGS sequence"/>
</dbReference>
<organism evidence="5 6">
    <name type="scientific">Streptococcus macacae NCTC 11558</name>
    <dbReference type="NCBI Taxonomy" id="764298"/>
    <lineage>
        <taxon>Bacteria</taxon>
        <taxon>Bacillati</taxon>
        <taxon>Bacillota</taxon>
        <taxon>Bacilli</taxon>
        <taxon>Lactobacillales</taxon>
        <taxon>Streptococcaceae</taxon>
        <taxon>Streptococcus</taxon>
    </lineage>
</organism>
<dbReference type="eggNOG" id="COG3611">
    <property type="taxonomic scope" value="Bacteria"/>
</dbReference>
<reference evidence="5 6" key="1">
    <citation type="journal article" date="2014" name="Int. J. Syst. Evol. Microbiol.">
        <title>Phylogenomics and the dynamic genome evolution of the genus Streptococcus.</title>
        <authorList>
            <consortium name="The Broad Institute Genome Sequencing Platform"/>
            <person name="Richards V.P."/>
            <person name="Palmer S.R."/>
            <person name="Pavinski Bitar P.D."/>
            <person name="Qin X."/>
            <person name="Weinstock G.M."/>
            <person name="Highlander S.K."/>
            <person name="Town C.D."/>
            <person name="Burne R.A."/>
            <person name="Stanhope M.J."/>
        </authorList>
    </citation>
    <scope>NUCLEOTIDE SEQUENCE [LARGE SCALE GENOMIC DNA]</scope>
    <source>
        <strain evidence="5 6">NCTC 11558</strain>
    </source>
</reference>
<dbReference type="Pfam" id="PF25888">
    <property type="entry name" value="WHD_DnaB"/>
    <property type="match status" value="1"/>
</dbReference>
<evidence type="ECO:0000256" key="1">
    <source>
        <dbReference type="ARBA" id="ARBA00093462"/>
    </source>
</evidence>
<accession>G5JUY4</accession>
<feature type="domain" description="DnaB/C C-terminal" evidence="3">
    <location>
        <begin position="260"/>
        <end position="331"/>
    </location>
</feature>
<feature type="region of interest" description="Disordered" evidence="2">
    <location>
        <begin position="334"/>
        <end position="391"/>
    </location>
</feature>
<evidence type="ECO:0000259" key="4">
    <source>
        <dbReference type="Pfam" id="PF25888"/>
    </source>
</evidence>
<dbReference type="RefSeq" id="WP_003078553.1">
    <property type="nucleotide sequence ID" value="NZ_AEUW02000001.1"/>
</dbReference>
<comment type="similarity">
    <text evidence="1">Belongs to the DnaB/DnaD family.</text>
</comment>